<dbReference type="AlphaFoldDB" id="A0A0N5AD63"/>
<dbReference type="Proteomes" id="UP000046393">
    <property type="component" value="Unplaced"/>
</dbReference>
<evidence type="ECO:0000313" key="1">
    <source>
        <dbReference type="Proteomes" id="UP000046393"/>
    </source>
</evidence>
<sequence>MDICEPFWMDEKNCEGERDRVDVKPVEVFAAAVKVDGYLNMPSGITNYPSSSVKQKCTDRQDPDLLRQLVLQHFPP</sequence>
<keyword evidence="1" id="KW-1185">Reference proteome</keyword>
<accession>A0A0N5AD63</accession>
<evidence type="ECO:0000313" key="2">
    <source>
        <dbReference type="WBParaSite" id="SMUV_0000209901-mRNA-1"/>
    </source>
</evidence>
<protein>
    <submittedName>
        <fullName evidence="2">Ovule protein</fullName>
    </submittedName>
</protein>
<proteinExistence type="predicted"/>
<reference evidence="2" key="1">
    <citation type="submission" date="2017-02" db="UniProtKB">
        <authorList>
            <consortium name="WormBaseParasite"/>
        </authorList>
    </citation>
    <scope>IDENTIFICATION</scope>
</reference>
<organism evidence="1 2">
    <name type="scientific">Syphacia muris</name>
    <dbReference type="NCBI Taxonomy" id="451379"/>
    <lineage>
        <taxon>Eukaryota</taxon>
        <taxon>Metazoa</taxon>
        <taxon>Ecdysozoa</taxon>
        <taxon>Nematoda</taxon>
        <taxon>Chromadorea</taxon>
        <taxon>Rhabditida</taxon>
        <taxon>Spirurina</taxon>
        <taxon>Oxyuridomorpha</taxon>
        <taxon>Oxyuroidea</taxon>
        <taxon>Oxyuridae</taxon>
        <taxon>Syphacia</taxon>
    </lineage>
</organism>
<name>A0A0N5AD63_9BILA</name>
<dbReference type="WBParaSite" id="SMUV_0000209901-mRNA-1">
    <property type="protein sequence ID" value="SMUV_0000209901-mRNA-1"/>
    <property type="gene ID" value="SMUV_0000209901"/>
</dbReference>